<organism evidence="3 4">
    <name type="scientific">Periplaneta americana</name>
    <name type="common">American cockroach</name>
    <name type="synonym">Blatta americana</name>
    <dbReference type="NCBI Taxonomy" id="6978"/>
    <lineage>
        <taxon>Eukaryota</taxon>
        <taxon>Metazoa</taxon>
        <taxon>Ecdysozoa</taxon>
        <taxon>Arthropoda</taxon>
        <taxon>Hexapoda</taxon>
        <taxon>Insecta</taxon>
        <taxon>Pterygota</taxon>
        <taxon>Neoptera</taxon>
        <taxon>Polyneoptera</taxon>
        <taxon>Dictyoptera</taxon>
        <taxon>Blattodea</taxon>
        <taxon>Blattoidea</taxon>
        <taxon>Blattidae</taxon>
        <taxon>Blattinae</taxon>
        <taxon>Periplaneta</taxon>
    </lineage>
</organism>
<dbReference type="Gene3D" id="3.30.420.10">
    <property type="entry name" value="Ribonuclease H-like superfamily/Ribonuclease H"/>
    <property type="match status" value="1"/>
</dbReference>
<feature type="compositionally biased region" description="Acidic residues" evidence="1">
    <location>
        <begin position="385"/>
        <end position="396"/>
    </location>
</feature>
<dbReference type="PANTHER" id="PTHR10773">
    <property type="entry name" value="DNA-DIRECTED RNA POLYMERASES I, II, AND III SUBUNIT RPABC2"/>
    <property type="match status" value="1"/>
</dbReference>
<feature type="domain" description="DUF7869" evidence="2">
    <location>
        <begin position="761"/>
        <end position="863"/>
    </location>
</feature>
<comment type="caution">
    <text evidence="3">The sequence shown here is derived from an EMBL/GenBank/DDBJ whole genome shotgun (WGS) entry which is preliminary data.</text>
</comment>
<reference evidence="3 4" key="1">
    <citation type="journal article" date="2022" name="Allergy">
        <title>Genome assembly and annotation of Periplaneta americana reveal a comprehensive cockroach allergen profile.</title>
        <authorList>
            <person name="Wang L."/>
            <person name="Xiong Q."/>
            <person name="Saelim N."/>
            <person name="Wang L."/>
            <person name="Nong W."/>
            <person name="Wan A.T."/>
            <person name="Shi M."/>
            <person name="Liu X."/>
            <person name="Cao Q."/>
            <person name="Hui J.H.L."/>
            <person name="Sookrung N."/>
            <person name="Leung T.F."/>
            <person name="Tungtrongchitr A."/>
            <person name="Tsui S.K.W."/>
        </authorList>
    </citation>
    <scope>NUCLEOTIDE SEQUENCE [LARGE SCALE GENOMIC DNA]</scope>
    <source>
        <strain evidence="3">PWHHKU_190912</strain>
    </source>
</reference>
<dbReference type="PANTHER" id="PTHR10773:SF19">
    <property type="match status" value="1"/>
</dbReference>
<feature type="compositionally biased region" description="Low complexity" evidence="1">
    <location>
        <begin position="416"/>
        <end position="425"/>
    </location>
</feature>
<sequence>MQRLGNALVQRKMRRIEKEQEIESAAFKQGLTCPMLLMREVSYVVDEVSYIVGKCPMLLMREVSYVVDEVSYIVGKSPMLLMREVSYVVDEVSYIVGKCPMLLMREVSYIVDEVSYIVGKCPMLLMREVSYVVDEVSYIVGKCPMLLMRKVSYVVDEVSYIVGKCPMLLMREVSYVVDEVSYIVGKCPMLLMREVYYVVVDEVSFIVEMRNQRWKTSGWSSRSRSYAHVVDKFRRNYPDLAVPNNSTITRVIARFRECGSALLDSDERYCWFQQDSATCHTSNKTMPFLREFLVSVSFVKDYGPTFPRFDVFRFFLWGYLIERLKQRSILSGKMIRLFHLSNERETECTSDVCLGTQIPTTSGGVDTTLRPRTSKTVSHIKNDDCQDDKDPEDITDFEQSPSEYDPEKDANDSDSDSTSLSLPPDTSEEIFQPTESQKRNKTEHAKGRLIPHLGKKIKGKEIFDSYWETGCYERQRDFLCQHVTKTTVKQRRSNGSDSFRRQTTYEYKLNNLKVCKKFFLGTLNIGEKTVITAKKKEAGGPSFVTDDRRGRHIPANKTNDQAAEGVREHINLFPRVESHYCRKSSTKQFLNADLNIQKMYRLYKTWSAEKENVKENVYRRIFTTEFNLYFHRPKKDLCRICEKYNNMTPAEKDAFGIEYQRHINNKDDATKEKENDKQKAKNVSNFKSFTFDLQSVLYTPCSQVSTLYYTRKFCTYNLTIYDQETKKGSCYLWTEKDGKCGSDEIGTCLKKHVENLPADITHVSLFSDSCGGQNRNRFIASLLLHLVRTTKLEIIEHKFLETGHTDMEVDSMHSAIERAKKNVPVYTPSEWATIIKSSCIKHPYTVEILSHEDFLDLKQLQQSVTSDHLSSTSTGEHISWMDIKAIQKHVEVHQKYKAPLAITAAKLKDLLKLCADGVIPRAYRDFCLKLKGTKKDDELP</sequence>
<dbReference type="Pfam" id="PF25273">
    <property type="entry name" value="DUF7869"/>
    <property type="match status" value="1"/>
</dbReference>
<feature type="compositionally biased region" description="Basic and acidic residues" evidence="1">
    <location>
        <begin position="436"/>
        <end position="446"/>
    </location>
</feature>
<evidence type="ECO:0000313" key="3">
    <source>
        <dbReference type="EMBL" id="KAJ4431178.1"/>
    </source>
</evidence>
<dbReference type="InterPro" id="IPR057191">
    <property type="entry name" value="DUF7869"/>
</dbReference>
<name>A0ABQ8SB17_PERAM</name>
<dbReference type="Proteomes" id="UP001148838">
    <property type="component" value="Unassembled WGS sequence"/>
</dbReference>
<dbReference type="InterPro" id="IPR036397">
    <property type="entry name" value="RNaseH_sf"/>
</dbReference>
<feature type="compositionally biased region" description="Polar residues" evidence="1">
    <location>
        <begin position="363"/>
        <end position="379"/>
    </location>
</feature>
<accession>A0ABQ8SB17</accession>
<protein>
    <recommendedName>
        <fullName evidence="2">DUF7869 domain-containing protein</fullName>
    </recommendedName>
</protein>
<evidence type="ECO:0000256" key="1">
    <source>
        <dbReference type="SAM" id="MobiDB-lite"/>
    </source>
</evidence>
<feature type="region of interest" description="Disordered" evidence="1">
    <location>
        <begin position="363"/>
        <end position="449"/>
    </location>
</feature>
<dbReference type="EMBL" id="JAJSOF020000031">
    <property type="protein sequence ID" value="KAJ4431178.1"/>
    <property type="molecule type" value="Genomic_DNA"/>
</dbReference>
<keyword evidence="4" id="KW-1185">Reference proteome</keyword>
<evidence type="ECO:0000259" key="2">
    <source>
        <dbReference type="Pfam" id="PF25273"/>
    </source>
</evidence>
<gene>
    <name evidence="3" type="ORF">ANN_19775</name>
</gene>
<proteinExistence type="predicted"/>
<evidence type="ECO:0000313" key="4">
    <source>
        <dbReference type="Proteomes" id="UP001148838"/>
    </source>
</evidence>